<dbReference type="InterPro" id="IPR036869">
    <property type="entry name" value="J_dom_sf"/>
</dbReference>
<dbReference type="GO" id="GO:0051087">
    <property type="term" value="F:protein-folding chaperone binding"/>
    <property type="evidence" value="ECO:0007669"/>
    <property type="project" value="TreeGrafter"/>
</dbReference>
<sequence length="515" mass="56547">MSTDLYAVLGLSSRDATPEQIRKAYRKKALQTHPDRLGPDATASDKASAEEQFRLVNNAYEVLSNEENRKLYDRHGVWPPPQVQEEPSYRSHRYEPYDGRPHRRETFDSFERHFNNPFFNDDGFGSFGFGGGRHRRSPFEFTDPFELFRDIFRNDPFFSSAIRDDPFLSRSPLFSDLFGGPARPSPFGRSPFGGFGGGGSMFPEMLLGGSMFPEMQMLTGPGGGGGRSFHSSSRTIMGRSGGGVSESIMTRTVNGVTETIHKRVDAEGNEHVTLTYPDGRKKYTLNGVEQPSTGALPSPSRPERGIAPPPLPQQQVPPAIQAPSPPPAPPSRHSRERDPHRRHSSRGTPYAPPEQAYPPPPPTSTPYAPPPPPPQQPYTPAHSYQVPYQQPYMQAPPPAPAPGYAQPQPHPDPHGTTRRMSTGDPLTMYPPAQNIAAGTATSTPSPTAAAAAAEPSGGARGEHHHHHHHSDKLHRAEEHEHAKHGLGKLLSPVVSYFKSHFAPSTSKTKRVEVAH</sequence>
<proteinExistence type="predicted"/>
<evidence type="ECO:0000313" key="4">
    <source>
        <dbReference type="Proteomes" id="UP000054196"/>
    </source>
</evidence>
<feature type="compositionally biased region" description="Basic and acidic residues" evidence="1">
    <location>
        <begin position="87"/>
        <end position="97"/>
    </location>
</feature>
<feature type="compositionally biased region" description="Basic residues" evidence="1">
    <location>
        <begin position="462"/>
        <end position="472"/>
    </location>
</feature>
<dbReference type="InterPro" id="IPR018253">
    <property type="entry name" value="DnaJ_domain_CS"/>
</dbReference>
<dbReference type="AlphaFoldDB" id="R7S0A4"/>
<dbReference type="InterPro" id="IPR001623">
    <property type="entry name" value="DnaJ_domain"/>
</dbReference>
<dbReference type="SUPFAM" id="SSF46565">
    <property type="entry name" value="Chaperone J-domain"/>
    <property type="match status" value="1"/>
</dbReference>
<dbReference type="OMA" id="FELFNMM"/>
<dbReference type="Pfam" id="PF00226">
    <property type="entry name" value="DnaJ"/>
    <property type="match status" value="1"/>
</dbReference>
<dbReference type="HOGENOM" id="CLU_040678_0_0_1"/>
<gene>
    <name evidence="3" type="ORF">PUNSTDRAFT_139115</name>
</gene>
<feature type="region of interest" description="Disordered" evidence="1">
    <location>
        <begin position="220"/>
        <end position="249"/>
    </location>
</feature>
<dbReference type="Gene3D" id="1.10.287.110">
    <property type="entry name" value="DnaJ domain"/>
    <property type="match status" value="1"/>
</dbReference>
<evidence type="ECO:0000259" key="2">
    <source>
        <dbReference type="PROSITE" id="PS50076"/>
    </source>
</evidence>
<evidence type="ECO:0000313" key="3">
    <source>
        <dbReference type="EMBL" id="EIN03810.1"/>
    </source>
</evidence>
<dbReference type="KEGG" id="psq:PUNSTDRAFT_139115"/>
<feature type="region of interest" description="Disordered" evidence="1">
    <location>
        <begin position="270"/>
        <end position="487"/>
    </location>
</feature>
<feature type="compositionally biased region" description="Low complexity" evidence="1">
    <location>
        <begin position="436"/>
        <end position="457"/>
    </location>
</feature>
<dbReference type="PRINTS" id="PR00625">
    <property type="entry name" value="JDOMAIN"/>
</dbReference>
<feature type="compositionally biased region" description="Pro residues" evidence="1">
    <location>
        <begin position="350"/>
        <end position="377"/>
    </location>
</feature>
<dbReference type="GeneID" id="18880239"/>
<feature type="compositionally biased region" description="Low complexity" evidence="1">
    <location>
        <begin position="378"/>
        <end position="393"/>
    </location>
</feature>
<feature type="compositionally biased region" description="Basic and acidic residues" evidence="1">
    <location>
        <begin position="473"/>
        <end position="483"/>
    </location>
</feature>
<name>R7S0A4_PUNST</name>
<dbReference type="RefSeq" id="XP_007388868.1">
    <property type="nucleotide sequence ID" value="XM_007388806.1"/>
</dbReference>
<dbReference type="PANTHER" id="PTHR43948">
    <property type="entry name" value="DNAJ HOMOLOG SUBFAMILY B"/>
    <property type="match status" value="1"/>
</dbReference>
<dbReference type="PROSITE" id="PS50076">
    <property type="entry name" value="DNAJ_2"/>
    <property type="match status" value="1"/>
</dbReference>
<feature type="compositionally biased region" description="Low complexity" evidence="1">
    <location>
        <begin position="313"/>
        <end position="322"/>
    </location>
</feature>
<dbReference type="eggNOG" id="KOG0714">
    <property type="taxonomic scope" value="Eukaryota"/>
</dbReference>
<dbReference type="GO" id="GO:0051082">
    <property type="term" value="F:unfolded protein binding"/>
    <property type="evidence" value="ECO:0007669"/>
    <property type="project" value="TreeGrafter"/>
</dbReference>
<dbReference type="Proteomes" id="UP000054196">
    <property type="component" value="Unassembled WGS sequence"/>
</dbReference>
<dbReference type="GO" id="GO:0044183">
    <property type="term" value="F:protein folding chaperone"/>
    <property type="evidence" value="ECO:0007669"/>
    <property type="project" value="TreeGrafter"/>
</dbReference>
<dbReference type="SMART" id="SM00271">
    <property type="entry name" value="DnaJ"/>
    <property type="match status" value="1"/>
</dbReference>
<feature type="region of interest" description="Disordered" evidence="1">
    <location>
        <begin position="75"/>
        <end position="97"/>
    </location>
</feature>
<dbReference type="OrthoDB" id="442087at2759"/>
<protein>
    <submittedName>
        <fullName evidence="3">DnaJ-domain-containing protein</fullName>
    </submittedName>
</protein>
<evidence type="ECO:0000256" key="1">
    <source>
        <dbReference type="SAM" id="MobiDB-lite"/>
    </source>
</evidence>
<dbReference type="CDD" id="cd06257">
    <property type="entry name" value="DnaJ"/>
    <property type="match status" value="1"/>
</dbReference>
<dbReference type="GO" id="GO:0005737">
    <property type="term" value="C:cytoplasm"/>
    <property type="evidence" value="ECO:0007669"/>
    <property type="project" value="TreeGrafter"/>
</dbReference>
<keyword evidence="4" id="KW-1185">Reference proteome</keyword>
<organism evidence="3 4">
    <name type="scientific">Punctularia strigosozonata (strain HHB-11173)</name>
    <name type="common">White-rot fungus</name>
    <dbReference type="NCBI Taxonomy" id="741275"/>
    <lineage>
        <taxon>Eukaryota</taxon>
        <taxon>Fungi</taxon>
        <taxon>Dikarya</taxon>
        <taxon>Basidiomycota</taxon>
        <taxon>Agaricomycotina</taxon>
        <taxon>Agaricomycetes</taxon>
        <taxon>Corticiales</taxon>
        <taxon>Punctulariaceae</taxon>
        <taxon>Punctularia</taxon>
    </lineage>
</organism>
<dbReference type="PROSITE" id="PS00636">
    <property type="entry name" value="DNAJ_1"/>
    <property type="match status" value="1"/>
</dbReference>
<reference evidence="4" key="1">
    <citation type="journal article" date="2012" name="Science">
        <title>The Paleozoic origin of enzymatic lignin decomposition reconstructed from 31 fungal genomes.</title>
        <authorList>
            <person name="Floudas D."/>
            <person name="Binder M."/>
            <person name="Riley R."/>
            <person name="Barry K."/>
            <person name="Blanchette R.A."/>
            <person name="Henrissat B."/>
            <person name="Martinez A.T."/>
            <person name="Otillar R."/>
            <person name="Spatafora J.W."/>
            <person name="Yadav J.S."/>
            <person name="Aerts A."/>
            <person name="Benoit I."/>
            <person name="Boyd A."/>
            <person name="Carlson A."/>
            <person name="Copeland A."/>
            <person name="Coutinho P.M."/>
            <person name="de Vries R.P."/>
            <person name="Ferreira P."/>
            <person name="Findley K."/>
            <person name="Foster B."/>
            <person name="Gaskell J."/>
            <person name="Glotzer D."/>
            <person name="Gorecki P."/>
            <person name="Heitman J."/>
            <person name="Hesse C."/>
            <person name="Hori C."/>
            <person name="Igarashi K."/>
            <person name="Jurgens J.A."/>
            <person name="Kallen N."/>
            <person name="Kersten P."/>
            <person name="Kohler A."/>
            <person name="Kuees U."/>
            <person name="Kumar T.K.A."/>
            <person name="Kuo A."/>
            <person name="LaButti K."/>
            <person name="Larrondo L.F."/>
            <person name="Lindquist E."/>
            <person name="Ling A."/>
            <person name="Lombard V."/>
            <person name="Lucas S."/>
            <person name="Lundell T."/>
            <person name="Martin R."/>
            <person name="McLaughlin D.J."/>
            <person name="Morgenstern I."/>
            <person name="Morin E."/>
            <person name="Murat C."/>
            <person name="Nagy L.G."/>
            <person name="Nolan M."/>
            <person name="Ohm R.A."/>
            <person name="Patyshakuliyeva A."/>
            <person name="Rokas A."/>
            <person name="Ruiz-Duenas F.J."/>
            <person name="Sabat G."/>
            <person name="Salamov A."/>
            <person name="Samejima M."/>
            <person name="Schmutz J."/>
            <person name="Slot J.C."/>
            <person name="St John F."/>
            <person name="Stenlid J."/>
            <person name="Sun H."/>
            <person name="Sun S."/>
            <person name="Syed K."/>
            <person name="Tsang A."/>
            <person name="Wiebenga A."/>
            <person name="Young D."/>
            <person name="Pisabarro A."/>
            <person name="Eastwood D.C."/>
            <person name="Martin F."/>
            <person name="Cullen D."/>
            <person name="Grigoriev I.V."/>
            <person name="Hibbett D.S."/>
        </authorList>
    </citation>
    <scope>NUCLEOTIDE SEQUENCE [LARGE SCALE GENOMIC DNA]</scope>
    <source>
        <strain evidence="4">HHB-11173 SS5</strain>
    </source>
</reference>
<dbReference type="PANTHER" id="PTHR43948:SF10">
    <property type="entry name" value="MRJ, ISOFORM E"/>
    <property type="match status" value="1"/>
</dbReference>
<accession>R7S0A4</accession>
<feature type="region of interest" description="Disordered" evidence="1">
    <location>
        <begin position="27"/>
        <end position="49"/>
    </location>
</feature>
<feature type="domain" description="J" evidence="2">
    <location>
        <begin position="4"/>
        <end position="76"/>
    </location>
</feature>
<dbReference type="EMBL" id="JH687558">
    <property type="protein sequence ID" value="EIN03810.1"/>
    <property type="molecule type" value="Genomic_DNA"/>
</dbReference>